<reference evidence="2 3" key="1">
    <citation type="submission" date="2014-08" db="EMBL/GenBank/DDBJ databases">
        <authorList>
            <person name="Wibberg D."/>
        </authorList>
    </citation>
    <scope>NUCLEOTIDE SEQUENCE [LARGE SCALE GENOMIC DNA]</scope>
    <source>
        <strain evidence="3">ING2-E5B</strain>
    </source>
</reference>
<keyword evidence="3" id="KW-1185">Reference proteome</keyword>
<dbReference type="HOGENOM" id="CLU_146561_0_0_10"/>
<dbReference type="KEGG" id="pbt:ING2E5B_1547"/>
<gene>
    <name evidence="2" type="ORF">ING2E5B_1547</name>
</gene>
<proteinExistence type="predicted"/>
<name>A0A098C079_9BACT</name>
<feature type="coiled-coil region" evidence="1">
    <location>
        <begin position="23"/>
        <end position="64"/>
    </location>
</feature>
<accession>A0A098C079</accession>
<organism evidence="2 3">
    <name type="scientific">Fermentimonas caenicola</name>
    <dbReference type="NCBI Taxonomy" id="1562970"/>
    <lineage>
        <taxon>Bacteria</taxon>
        <taxon>Pseudomonadati</taxon>
        <taxon>Bacteroidota</taxon>
        <taxon>Bacteroidia</taxon>
        <taxon>Bacteroidales</taxon>
        <taxon>Dysgonomonadaceae</taxon>
        <taxon>Fermentimonas</taxon>
    </lineage>
</organism>
<dbReference type="STRING" id="1562970.ING2E5B_1547"/>
<dbReference type="OrthoDB" id="1467932at2"/>
<evidence type="ECO:0000313" key="3">
    <source>
        <dbReference type="Proteomes" id="UP000032417"/>
    </source>
</evidence>
<evidence type="ECO:0000256" key="1">
    <source>
        <dbReference type="SAM" id="Coils"/>
    </source>
</evidence>
<sequence length="96" mass="11165">MTDENNKLLIDLEVRIKQLLFFCDSLKDENERLKSEIKLRQEQIDEAKNDLKVLKTKYDSLKTVRTITAASVDVDTAKLKLSKLVREVDKCINLLK</sequence>
<dbReference type="Gene3D" id="1.10.287.1490">
    <property type="match status" value="1"/>
</dbReference>
<dbReference type="EMBL" id="LN515532">
    <property type="protein sequence ID" value="CEA16295.1"/>
    <property type="molecule type" value="Genomic_DNA"/>
</dbReference>
<dbReference type="AlphaFoldDB" id="A0A098C079"/>
<dbReference type="Proteomes" id="UP000032417">
    <property type="component" value="Chromosome 1"/>
</dbReference>
<evidence type="ECO:0000313" key="2">
    <source>
        <dbReference type="EMBL" id="CEA16295.1"/>
    </source>
</evidence>
<keyword evidence="1" id="KW-0175">Coiled coil</keyword>
<protein>
    <submittedName>
        <fullName evidence="2">Uncharacterized protein</fullName>
    </submittedName>
</protein>